<dbReference type="Pfam" id="PF03909">
    <property type="entry name" value="BSD"/>
    <property type="match status" value="1"/>
</dbReference>
<evidence type="ECO:0000313" key="3">
    <source>
        <dbReference type="Proteomes" id="UP001454036"/>
    </source>
</evidence>
<dbReference type="Gene3D" id="1.10.3970.10">
    <property type="entry name" value="BSD domain"/>
    <property type="match status" value="1"/>
</dbReference>
<dbReference type="SMART" id="SM00751">
    <property type="entry name" value="BSD"/>
    <property type="match status" value="1"/>
</dbReference>
<dbReference type="PANTHER" id="PTHR31923:SF27">
    <property type="entry name" value="BSD DOMAIN-CONTAINING PROTEIN"/>
    <property type="match status" value="1"/>
</dbReference>
<evidence type="ECO:0000313" key="2">
    <source>
        <dbReference type="EMBL" id="GAA0161201.1"/>
    </source>
</evidence>
<dbReference type="EMBL" id="BAABME010004106">
    <property type="protein sequence ID" value="GAA0161201.1"/>
    <property type="molecule type" value="Genomic_DNA"/>
</dbReference>
<accession>A0AAV3QD68</accession>
<dbReference type="SUPFAM" id="SSF140383">
    <property type="entry name" value="BSD domain-like"/>
    <property type="match status" value="1"/>
</dbReference>
<protein>
    <recommendedName>
        <fullName evidence="1">BSD domain-containing protein</fullName>
    </recommendedName>
</protein>
<evidence type="ECO:0000259" key="1">
    <source>
        <dbReference type="PROSITE" id="PS50858"/>
    </source>
</evidence>
<dbReference type="InterPro" id="IPR005607">
    <property type="entry name" value="BSD_dom"/>
</dbReference>
<gene>
    <name evidence="2" type="ORF">LIER_17568</name>
</gene>
<dbReference type="InterPro" id="IPR035925">
    <property type="entry name" value="BSD_dom_sf"/>
</dbReference>
<dbReference type="AlphaFoldDB" id="A0AAV3QD68"/>
<dbReference type="PROSITE" id="PS50858">
    <property type="entry name" value="BSD"/>
    <property type="match status" value="1"/>
</dbReference>
<dbReference type="PANTHER" id="PTHR31923">
    <property type="entry name" value="BSD DOMAIN-CONTAINING PROTEIN"/>
    <property type="match status" value="1"/>
</dbReference>
<feature type="domain" description="BSD" evidence="1">
    <location>
        <begin position="109"/>
        <end position="161"/>
    </location>
</feature>
<comment type="caution">
    <text evidence="2">The sequence shown here is derived from an EMBL/GenBank/DDBJ whole genome shotgun (WGS) entry which is preliminary data.</text>
</comment>
<organism evidence="2 3">
    <name type="scientific">Lithospermum erythrorhizon</name>
    <name type="common">Purple gromwell</name>
    <name type="synonym">Lithospermum officinale var. erythrorhizon</name>
    <dbReference type="NCBI Taxonomy" id="34254"/>
    <lineage>
        <taxon>Eukaryota</taxon>
        <taxon>Viridiplantae</taxon>
        <taxon>Streptophyta</taxon>
        <taxon>Embryophyta</taxon>
        <taxon>Tracheophyta</taxon>
        <taxon>Spermatophyta</taxon>
        <taxon>Magnoliopsida</taxon>
        <taxon>eudicotyledons</taxon>
        <taxon>Gunneridae</taxon>
        <taxon>Pentapetalae</taxon>
        <taxon>asterids</taxon>
        <taxon>lamiids</taxon>
        <taxon>Boraginales</taxon>
        <taxon>Boraginaceae</taxon>
        <taxon>Boraginoideae</taxon>
        <taxon>Lithospermeae</taxon>
        <taxon>Lithospermum</taxon>
    </lineage>
</organism>
<keyword evidence="3" id="KW-1185">Reference proteome</keyword>
<reference evidence="2 3" key="1">
    <citation type="submission" date="2024-01" db="EMBL/GenBank/DDBJ databases">
        <title>The complete chloroplast genome sequence of Lithospermum erythrorhizon: insights into the phylogenetic relationship among Boraginaceae species and the maternal lineages of purple gromwells.</title>
        <authorList>
            <person name="Okada T."/>
            <person name="Watanabe K."/>
        </authorList>
    </citation>
    <scope>NUCLEOTIDE SEQUENCE [LARGE SCALE GENOMIC DNA]</scope>
</reference>
<sequence>MSWLGGSLGQQNEEEIDLGHDQRRGIEEDLSEFAQTLTSQFWAVASISINRKEDYCKKDDFDDNKEDLGSFYDDAVGVTDEALAFAHNIAHHPETWLDFPIEEDEEEAFQDFRISDSQYKHALAIERCVPSLAALRIELCPVHMSEGYFWMVYFVLLHSRLNKNDADQLSSAELVQARSMWREELKKKAKPETDWFGRSTFYSPSTLSPRENLDHDILEDSETRQLSFNSYNAGSRTYHPSTYNETEKQIVECDEAKSADTPSGNSERDFLTFQSSQIIQDDNVDGEDDWLQDTADLDGYLTTGIVVNEEDVSFSDLEEDSDWTMPIRSK</sequence>
<proteinExistence type="predicted"/>
<name>A0AAV3QD68_LITER</name>
<dbReference type="Proteomes" id="UP001454036">
    <property type="component" value="Unassembled WGS sequence"/>
</dbReference>